<feature type="transmembrane region" description="Helical" evidence="2">
    <location>
        <begin position="257"/>
        <end position="279"/>
    </location>
</feature>
<evidence type="ECO:0000256" key="2">
    <source>
        <dbReference type="SAM" id="Phobius"/>
    </source>
</evidence>
<feature type="transmembrane region" description="Helical" evidence="2">
    <location>
        <begin position="35"/>
        <end position="56"/>
    </location>
</feature>
<evidence type="ECO:0000256" key="1">
    <source>
        <dbReference type="SAM" id="MobiDB-lite"/>
    </source>
</evidence>
<gene>
    <name evidence="3" type="ORF">Aco03nite_081870</name>
</gene>
<feature type="region of interest" description="Disordered" evidence="1">
    <location>
        <begin position="1"/>
        <end position="22"/>
    </location>
</feature>
<feature type="transmembrane region" description="Helical" evidence="2">
    <location>
        <begin position="184"/>
        <end position="207"/>
    </location>
</feature>
<evidence type="ECO:0008006" key="5">
    <source>
        <dbReference type="Google" id="ProtNLM"/>
    </source>
</evidence>
<dbReference type="RefSeq" id="WP_203806198.1">
    <property type="nucleotide sequence ID" value="NZ_BAAAQE010000005.1"/>
</dbReference>
<comment type="caution">
    <text evidence="3">The sequence shown here is derived from an EMBL/GenBank/DDBJ whole genome shotgun (WGS) entry which is preliminary data.</text>
</comment>
<dbReference type="EMBL" id="BOMG01000102">
    <property type="protein sequence ID" value="GID59783.1"/>
    <property type="molecule type" value="Genomic_DNA"/>
</dbReference>
<feature type="transmembrane region" description="Helical" evidence="2">
    <location>
        <begin position="219"/>
        <end position="245"/>
    </location>
</feature>
<keyword evidence="2" id="KW-1133">Transmembrane helix</keyword>
<feature type="transmembrane region" description="Helical" evidence="2">
    <location>
        <begin position="135"/>
        <end position="163"/>
    </location>
</feature>
<accession>A0ABQ3XMQ0</accession>
<feature type="transmembrane region" description="Helical" evidence="2">
    <location>
        <begin position="68"/>
        <end position="88"/>
    </location>
</feature>
<proteinExistence type="predicted"/>
<feature type="transmembrane region" description="Helical" evidence="2">
    <location>
        <begin position="100"/>
        <end position="123"/>
    </location>
</feature>
<dbReference type="Proteomes" id="UP000612282">
    <property type="component" value="Unassembled WGS sequence"/>
</dbReference>
<name>A0ABQ3XMQ0_9ACTN</name>
<sequence>MPSPLDQLSGRPPVTGPPPSAAPGVPAEMTFVHGIFWLALTGGLLHVGSFLGLIVADGLQRGEPGETLALVALFAVLGSPLVLMSRAVSRAAAGRGGARAVLWSLGPAATTAVLALATAMLIGVSRVRRVQPLEIVAGVLSITGAVLYYAALTISATILLMPAAREFVSRHRDPGRSPRGRRTITVAVVLLGLATAINLSVAAYTAISPRAGDGEQLTSYLTLATILAGGTAIVQVVVFGCTLMARLAGSRAYRASAYVLGLITSLAMAPAAFCFAVLVDQAGREAGGAGGVFATVTITGAVVAALLHLVAVLLLAMPSVSAWLDHGGSDR</sequence>
<feature type="transmembrane region" description="Helical" evidence="2">
    <location>
        <begin position="291"/>
        <end position="316"/>
    </location>
</feature>
<keyword evidence="2" id="KW-0472">Membrane</keyword>
<evidence type="ECO:0000313" key="4">
    <source>
        <dbReference type="Proteomes" id="UP000612282"/>
    </source>
</evidence>
<protein>
    <recommendedName>
        <fullName evidence="5">Integral membrane protein</fullName>
    </recommendedName>
</protein>
<organism evidence="3 4">
    <name type="scientific">Actinoplanes couchii</name>
    <dbReference type="NCBI Taxonomy" id="403638"/>
    <lineage>
        <taxon>Bacteria</taxon>
        <taxon>Bacillati</taxon>
        <taxon>Actinomycetota</taxon>
        <taxon>Actinomycetes</taxon>
        <taxon>Micromonosporales</taxon>
        <taxon>Micromonosporaceae</taxon>
        <taxon>Actinoplanes</taxon>
    </lineage>
</organism>
<evidence type="ECO:0000313" key="3">
    <source>
        <dbReference type="EMBL" id="GID59783.1"/>
    </source>
</evidence>
<reference evidence="3 4" key="1">
    <citation type="submission" date="2021-01" db="EMBL/GenBank/DDBJ databases">
        <title>Whole genome shotgun sequence of Actinoplanes couchii NBRC 106145.</title>
        <authorList>
            <person name="Komaki H."/>
            <person name="Tamura T."/>
        </authorList>
    </citation>
    <scope>NUCLEOTIDE SEQUENCE [LARGE SCALE GENOMIC DNA]</scope>
    <source>
        <strain evidence="3 4">NBRC 106145</strain>
    </source>
</reference>
<keyword evidence="4" id="KW-1185">Reference proteome</keyword>
<keyword evidence="2" id="KW-0812">Transmembrane</keyword>